<accession>A0A3R7N8A7</accession>
<sequence length="121" mass="13356">MQNVFTTCLGISVSTSVILCLVLSQDDMRGTDKSEHISIMITVAHGCGAITPMRVDLNSGFDTDRPSPEYIFFQIHESSMFYEFVSESSLYLVMQCSMSTYSTRLYVLGLCSLAEVGTPNS</sequence>
<feature type="chain" id="PRO_5018539159" evidence="1">
    <location>
        <begin position="25"/>
        <end position="121"/>
    </location>
</feature>
<organism evidence="2 3">
    <name type="scientific">Trypanosoma rangeli</name>
    <dbReference type="NCBI Taxonomy" id="5698"/>
    <lineage>
        <taxon>Eukaryota</taxon>
        <taxon>Discoba</taxon>
        <taxon>Euglenozoa</taxon>
        <taxon>Kinetoplastea</taxon>
        <taxon>Metakinetoplastina</taxon>
        <taxon>Trypanosomatida</taxon>
        <taxon>Trypanosomatidae</taxon>
        <taxon>Trypanosoma</taxon>
        <taxon>Herpetosoma</taxon>
    </lineage>
</organism>
<name>A0A3R7N8A7_TRYRA</name>
<dbReference type="RefSeq" id="XP_029234594.1">
    <property type="nucleotide sequence ID" value="XM_029385541.1"/>
</dbReference>
<dbReference type="AlphaFoldDB" id="A0A3R7N8A7"/>
<keyword evidence="1" id="KW-0732">Signal</keyword>
<comment type="caution">
    <text evidence="2">The sequence shown here is derived from an EMBL/GenBank/DDBJ whole genome shotgun (WGS) entry which is preliminary data.</text>
</comment>
<proteinExistence type="predicted"/>
<feature type="signal peptide" evidence="1">
    <location>
        <begin position="1"/>
        <end position="24"/>
    </location>
</feature>
<evidence type="ECO:0000313" key="2">
    <source>
        <dbReference type="EMBL" id="RNE98358.1"/>
    </source>
</evidence>
<evidence type="ECO:0000313" key="3">
    <source>
        <dbReference type="Proteomes" id="UP000283634"/>
    </source>
</evidence>
<dbReference type="EMBL" id="MKGL01000470">
    <property type="protein sequence ID" value="RNE98358.1"/>
    <property type="molecule type" value="Genomic_DNA"/>
</dbReference>
<reference evidence="2 3" key="1">
    <citation type="journal article" date="2018" name="BMC Genomics">
        <title>Genomic comparison of Trypanosoma conorhini and Trypanosoma rangeli to Trypanosoma cruzi strains of high and low virulence.</title>
        <authorList>
            <person name="Bradwell K.R."/>
            <person name="Koparde V.N."/>
            <person name="Matveyev A.V."/>
            <person name="Serrano M.G."/>
            <person name="Alves J.M."/>
            <person name="Parikh H."/>
            <person name="Huang B."/>
            <person name="Lee V."/>
            <person name="Espinosa-Alvarez O."/>
            <person name="Ortiz P.A."/>
            <person name="Costa-Martins A.G."/>
            <person name="Teixeira M.M."/>
            <person name="Buck G.A."/>
        </authorList>
    </citation>
    <scope>NUCLEOTIDE SEQUENCE [LARGE SCALE GENOMIC DNA]</scope>
    <source>
        <strain evidence="2 3">AM80</strain>
    </source>
</reference>
<protein>
    <submittedName>
        <fullName evidence="2">Calpain-like cysteine peptidase</fullName>
    </submittedName>
</protein>
<evidence type="ECO:0000256" key="1">
    <source>
        <dbReference type="SAM" id="SignalP"/>
    </source>
</evidence>
<keyword evidence="3" id="KW-1185">Reference proteome</keyword>
<dbReference type="GeneID" id="40332748"/>
<gene>
    <name evidence="2" type="ORF">TraAM80_08815</name>
</gene>
<dbReference type="Proteomes" id="UP000283634">
    <property type="component" value="Unassembled WGS sequence"/>
</dbReference>